<feature type="transmembrane region" description="Helical" evidence="1">
    <location>
        <begin position="135"/>
        <end position="155"/>
    </location>
</feature>
<evidence type="ECO:0000259" key="2">
    <source>
        <dbReference type="SMART" id="SM00014"/>
    </source>
</evidence>
<dbReference type="OrthoDB" id="9789113at2"/>
<proteinExistence type="predicted"/>
<keyword evidence="4" id="KW-1185">Reference proteome</keyword>
<evidence type="ECO:0000256" key="1">
    <source>
        <dbReference type="SAM" id="Phobius"/>
    </source>
</evidence>
<protein>
    <submittedName>
        <fullName evidence="3">Phosphoesterase</fullName>
    </submittedName>
</protein>
<dbReference type="RefSeq" id="WP_068761074.1">
    <property type="nucleotide sequence ID" value="NZ_LXIE01000004.1"/>
</dbReference>
<comment type="caution">
    <text evidence="3">The sequence shown here is derived from an EMBL/GenBank/DDBJ whole genome shotgun (WGS) entry which is preliminary data.</text>
</comment>
<dbReference type="STRING" id="1385699.A7A78_09265"/>
<dbReference type="AlphaFoldDB" id="A0A1A9LGU4"/>
<feature type="transmembrane region" description="Helical" evidence="1">
    <location>
        <begin position="56"/>
        <end position="75"/>
    </location>
</feature>
<keyword evidence="1" id="KW-0812">Transmembrane</keyword>
<keyword evidence="1" id="KW-1133">Transmembrane helix</keyword>
<dbReference type="InterPro" id="IPR000326">
    <property type="entry name" value="PAP2/HPO"/>
</dbReference>
<name>A0A1A9LGU4_9FLAO</name>
<evidence type="ECO:0000313" key="3">
    <source>
        <dbReference type="EMBL" id="OAD92106.1"/>
    </source>
</evidence>
<dbReference type="PANTHER" id="PTHR14969">
    <property type="entry name" value="SPHINGOSINE-1-PHOSPHATE PHOSPHOHYDROLASE"/>
    <property type="match status" value="1"/>
</dbReference>
<dbReference type="Gene3D" id="1.20.144.10">
    <property type="entry name" value="Phosphatidic acid phosphatase type 2/haloperoxidase"/>
    <property type="match status" value="1"/>
</dbReference>
<accession>A0A1A9LGU4</accession>
<dbReference type="Pfam" id="PF01569">
    <property type="entry name" value="PAP2"/>
    <property type="match status" value="1"/>
</dbReference>
<sequence>MLEELLKYDTQFFLFLNNLGNTSWDGFWLFVTEKWSSIPIYAILLYLIFKNYGWKGTLVIVVCVALMITATDQIASLFKYGVRRPRPCQVAELKEHMRFIADGCGRFGYFSAHAASSMAAAVFLGLSLQKWYKYLPFLLLIWAVITGYSRIYLGVHYPLDVITGMAFGGLTGWLFYLLQKWGQRKFNVRSSAVET</sequence>
<feature type="transmembrane region" description="Helical" evidence="1">
    <location>
        <begin position="27"/>
        <end position="49"/>
    </location>
</feature>
<dbReference type="InterPro" id="IPR036938">
    <property type="entry name" value="PAP2/HPO_sf"/>
</dbReference>
<organism evidence="3 4">
    <name type="scientific">Aequorivita soesokkakensis</name>
    <dbReference type="NCBI Taxonomy" id="1385699"/>
    <lineage>
        <taxon>Bacteria</taxon>
        <taxon>Pseudomonadati</taxon>
        <taxon>Bacteroidota</taxon>
        <taxon>Flavobacteriia</taxon>
        <taxon>Flavobacteriales</taxon>
        <taxon>Flavobacteriaceae</taxon>
        <taxon>Aequorivita</taxon>
    </lineage>
</organism>
<feature type="transmembrane region" description="Helical" evidence="1">
    <location>
        <begin position="107"/>
        <end position="128"/>
    </location>
</feature>
<dbReference type="PANTHER" id="PTHR14969:SF13">
    <property type="entry name" value="AT30094P"/>
    <property type="match status" value="1"/>
</dbReference>
<dbReference type="EMBL" id="LXIE01000004">
    <property type="protein sequence ID" value="OAD92106.1"/>
    <property type="molecule type" value="Genomic_DNA"/>
</dbReference>
<gene>
    <name evidence="3" type="ORF">A7A78_09265</name>
</gene>
<dbReference type="SMART" id="SM00014">
    <property type="entry name" value="acidPPc"/>
    <property type="match status" value="1"/>
</dbReference>
<feature type="transmembrane region" description="Helical" evidence="1">
    <location>
        <begin position="161"/>
        <end position="178"/>
    </location>
</feature>
<feature type="domain" description="Phosphatidic acid phosphatase type 2/haloperoxidase" evidence="2">
    <location>
        <begin position="60"/>
        <end position="176"/>
    </location>
</feature>
<reference evidence="3 4" key="1">
    <citation type="submission" date="2016-05" db="EMBL/GenBank/DDBJ databases">
        <title>Genome sequencing of Vitellibacter soesokkakensis RSSK-12.</title>
        <authorList>
            <person name="Thevarajoo S."/>
            <person name="Selvaratnam C."/>
            <person name="Goh K.M."/>
            <person name="Chan K.-G."/>
            <person name="Chong C.S."/>
        </authorList>
    </citation>
    <scope>NUCLEOTIDE SEQUENCE [LARGE SCALE GENOMIC DNA]</scope>
    <source>
        <strain evidence="3 4">RSSK-12</strain>
    </source>
</reference>
<keyword evidence="1" id="KW-0472">Membrane</keyword>
<evidence type="ECO:0000313" key="4">
    <source>
        <dbReference type="Proteomes" id="UP000077552"/>
    </source>
</evidence>
<dbReference type="SUPFAM" id="SSF48317">
    <property type="entry name" value="Acid phosphatase/Vanadium-dependent haloperoxidase"/>
    <property type="match status" value="1"/>
</dbReference>
<dbReference type="Proteomes" id="UP000077552">
    <property type="component" value="Unassembled WGS sequence"/>
</dbReference>